<proteinExistence type="predicted"/>
<dbReference type="GO" id="GO:0005739">
    <property type="term" value="C:mitochondrion"/>
    <property type="evidence" value="ECO:0007669"/>
    <property type="project" value="TreeGrafter"/>
</dbReference>
<evidence type="ECO:0000259" key="8">
    <source>
        <dbReference type="Pfam" id="PF06916"/>
    </source>
</evidence>
<dbReference type="Gene3D" id="6.10.140.1430">
    <property type="match status" value="1"/>
</dbReference>
<organism evidence="9 13">
    <name type="scientific">Clupea harengus</name>
    <name type="common">Atlantic herring</name>
    <dbReference type="NCBI Taxonomy" id="7950"/>
    <lineage>
        <taxon>Eukaryota</taxon>
        <taxon>Metazoa</taxon>
        <taxon>Chordata</taxon>
        <taxon>Craniata</taxon>
        <taxon>Vertebrata</taxon>
        <taxon>Euteleostomi</taxon>
        <taxon>Actinopterygii</taxon>
        <taxon>Neopterygii</taxon>
        <taxon>Teleostei</taxon>
        <taxon>Clupei</taxon>
        <taxon>Clupeiformes</taxon>
        <taxon>Clupeoidei</taxon>
        <taxon>Clupeidae</taxon>
        <taxon>Clupea</taxon>
    </lineage>
</organism>
<evidence type="ECO:0000256" key="3">
    <source>
        <dbReference type="ARBA" id="ARBA00022989"/>
    </source>
</evidence>
<dbReference type="GeneTree" id="ENSGT00940000156554"/>
<evidence type="ECO:0000256" key="5">
    <source>
        <dbReference type="ARBA" id="ARBA00023136"/>
    </source>
</evidence>
<comment type="subcellular location">
    <subcellularLocation>
        <location evidence="1">Membrane</location>
        <topology evidence="1">Single-pass membrane protein</topology>
    </subcellularLocation>
</comment>
<name>A0A6P8GTC4_CLUHA</name>
<dbReference type="RefSeq" id="XP_031441842.1">
    <property type="nucleotide sequence ID" value="XM_031585982.2"/>
</dbReference>
<dbReference type="PANTHER" id="PTHR21377">
    <property type="entry name" value="PROTEIN FAM210B, MITOCHONDRIAL"/>
    <property type="match status" value="1"/>
</dbReference>
<evidence type="ECO:0000256" key="1">
    <source>
        <dbReference type="ARBA" id="ARBA00004167"/>
    </source>
</evidence>
<keyword evidence="5 7" id="KW-0472">Membrane</keyword>
<dbReference type="RefSeq" id="XP_031441843.1">
    <property type="nucleotide sequence ID" value="XM_031585983.2"/>
</dbReference>
<accession>A0A6P8GTC4</accession>
<feature type="region of interest" description="Disordered" evidence="6">
    <location>
        <begin position="205"/>
        <end position="262"/>
    </location>
</feature>
<protein>
    <submittedName>
        <fullName evidence="10 11">Uncharacterized protein C18orf19 homolog A</fullName>
    </submittedName>
</protein>
<evidence type="ECO:0000256" key="7">
    <source>
        <dbReference type="SAM" id="Phobius"/>
    </source>
</evidence>
<evidence type="ECO:0000256" key="2">
    <source>
        <dbReference type="ARBA" id="ARBA00022692"/>
    </source>
</evidence>
<evidence type="ECO:0000256" key="4">
    <source>
        <dbReference type="ARBA" id="ARBA00023054"/>
    </source>
</evidence>
<keyword evidence="3 7" id="KW-1133">Transmembrane helix</keyword>
<gene>
    <name evidence="10 11 12 13" type="primary">fam210aa</name>
</gene>
<keyword evidence="4" id="KW-0175">Coiled coil</keyword>
<feature type="domain" description="DUF1279" evidence="8">
    <location>
        <begin position="92"/>
        <end position="178"/>
    </location>
</feature>
<dbReference type="GeneID" id="105892100"/>
<feature type="transmembrane region" description="Helical" evidence="7">
    <location>
        <begin position="104"/>
        <end position="124"/>
    </location>
</feature>
<dbReference type="SUPFAM" id="SSF58113">
    <property type="entry name" value="Apolipoprotein A-I"/>
    <property type="match status" value="1"/>
</dbReference>
<keyword evidence="2 7" id="KW-0812">Transmembrane</keyword>
<dbReference type="InterPro" id="IPR009688">
    <property type="entry name" value="FAM210A/B-like_dom"/>
</dbReference>
<dbReference type="KEGG" id="char:105892100"/>
<evidence type="ECO:0000313" key="11">
    <source>
        <dbReference type="RefSeq" id="XP_012673786.2"/>
    </source>
</evidence>
<dbReference type="RefSeq" id="XP_012673786.2">
    <property type="nucleotide sequence ID" value="XM_012818332.3"/>
</dbReference>
<dbReference type="Proteomes" id="UP000515152">
    <property type="component" value="Chromosome 19"/>
</dbReference>
<dbReference type="OrthoDB" id="5874039at2759"/>
<sequence length="262" mass="30252">MQRYLCARAMRQADALHHLLLGPPSRTSRTLTRPWDPPRLNSSPRYLNTSAAMWTSAPQKASPGGAEQPGKPSEQEEHEIDPLQDKSIGLVQRFKRTFKQYGKVMIPLHLLTSSMWFGTFYYAAMKGVNVVPFLEYIGFPERLIKLLENSQSGYALTAYALYKIATPARYTVTLGGTSLSVKYLRQYGYLSTPPPVKEYLQEKMEETKERLSEKMEETKDRFSEKMEETKDRLSERMEETKGKFSERLQETKDKVSFRKKID</sequence>
<dbReference type="CTD" id="562734"/>
<dbReference type="RefSeq" id="XP_012673785.2">
    <property type="nucleotide sequence ID" value="XM_012818331.3"/>
</dbReference>
<evidence type="ECO:0000313" key="12">
    <source>
        <dbReference type="RefSeq" id="XP_031441842.1"/>
    </source>
</evidence>
<keyword evidence="9" id="KW-1185">Reference proteome</keyword>
<dbReference type="GO" id="GO:0016020">
    <property type="term" value="C:membrane"/>
    <property type="evidence" value="ECO:0007669"/>
    <property type="project" value="UniProtKB-SubCell"/>
</dbReference>
<reference evidence="10 11" key="1">
    <citation type="submission" date="2025-04" db="UniProtKB">
        <authorList>
            <consortium name="RefSeq"/>
        </authorList>
    </citation>
    <scope>IDENTIFICATION</scope>
</reference>
<evidence type="ECO:0000313" key="10">
    <source>
        <dbReference type="RefSeq" id="XP_012673785.2"/>
    </source>
</evidence>
<feature type="region of interest" description="Disordered" evidence="6">
    <location>
        <begin position="57"/>
        <end position="82"/>
    </location>
</feature>
<dbReference type="AlphaFoldDB" id="A0A6P8GTC4"/>
<evidence type="ECO:0000313" key="13">
    <source>
        <dbReference type="RefSeq" id="XP_031441843.1"/>
    </source>
</evidence>
<feature type="region of interest" description="Disordered" evidence="6">
    <location>
        <begin position="21"/>
        <end position="42"/>
    </location>
</feature>
<evidence type="ECO:0000313" key="9">
    <source>
        <dbReference type="Proteomes" id="UP000515152"/>
    </source>
</evidence>
<evidence type="ECO:0000256" key="6">
    <source>
        <dbReference type="SAM" id="MobiDB-lite"/>
    </source>
</evidence>
<dbReference type="Pfam" id="PF06916">
    <property type="entry name" value="FAM210A-B_dom"/>
    <property type="match status" value="1"/>
</dbReference>
<dbReference type="PANTHER" id="PTHR21377:SF1">
    <property type="entry name" value="PROTEIN FAM210A"/>
    <property type="match status" value="1"/>
</dbReference>
<dbReference type="InterPro" id="IPR045866">
    <property type="entry name" value="FAM210A/B-like"/>
</dbReference>